<dbReference type="AlphaFoldDB" id="A0A850R6C0"/>
<evidence type="ECO:0000313" key="1">
    <source>
        <dbReference type="EMBL" id="NVY96182.1"/>
    </source>
</evidence>
<evidence type="ECO:0008006" key="3">
    <source>
        <dbReference type="Google" id="ProtNLM"/>
    </source>
</evidence>
<comment type="caution">
    <text evidence="1">The sequence shown here is derived from an EMBL/GenBank/DDBJ whole genome shotgun (WGS) entry which is preliminary data.</text>
</comment>
<keyword evidence="2" id="KW-1185">Reference proteome</keyword>
<reference evidence="1 2" key="1">
    <citation type="submission" date="2020-06" db="EMBL/GenBank/DDBJ databases">
        <authorList>
            <person name="Kang J."/>
        </authorList>
    </citation>
    <scope>NUCLEOTIDE SEQUENCE [LARGE SCALE GENOMIC DNA]</scope>
    <source>
        <strain evidence="1 2">DCY120</strain>
    </source>
</reference>
<protein>
    <recommendedName>
        <fullName evidence="3">Lantibiotic dehydratase N-terminal domain-containing protein</fullName>
    </recommendedName>
</protein>
<dbReference type="Proteomes" id="UP000563523">
    <property type="component" value="Unassembled WGS sequence"/>
</dbReference>
<proteinExistence type="predicted"/>
<organism evidence="1 2">
    <name type="scientific">Bombilactobacillus apium</name>
    <dbReference type="NCBI Taxonomy" id="2675299"/>
    <lineage>
        <taxon>Bacteria</taxon>
        <taxon>Bacillati</taxon>
        <taxon>Bacillota</taxon>
        <taxon>Bacilli</taxon>
        <taxon>Lactobacillales</taxon>
        <taxon>Lactobacillaceae</taxon>
        <taxon>Bombilactobacillus</taxon>
    </lineage>
</organism>
<name>A0A850R6C0_9LACO</name>
<gene>
    <name evidence="1" type="ORF">HU830_03195</name>
</gene>
<dbReference type="EMBL" id="JABZEC010000002">
    <property type="protein sequence ID" value="NVY96182.1"/>
    <property type="molecule type" value="Genomic_DNA"/>
</dbReference>
<dbReference type="RefSeq" id="WP_176942339.1">
    <property type="nucleotide sequence ID" value="NZ_JABZEC010000002.1"/>
</dbReference>
<accession>A0A850R6C0</accession>
<sequence length="830" mass="97516">MINFKTHPIQVVREKNSTEFFSNKYDFKFSNMVEAIKSNCVEFNNFCNDKISALKRLDLKSQDDIKYKSYLLTKMRKHNISLKLREPNDSNHFGWKIKKEYDYFYHKNKNILKKLNYWYNYILFNNTNDLINSFHHNRDIFNSSFLTNKEVTEKIPEKIYIFNEQKNKTKKKQYSFLVNILTRSSVKTSPLLNFNSVKFCSDSIPAFDYRLLKNKYTPNYVFFIKSFLNKALGGQSIDNLSFIINKRISKDGKYIFVFSNSSSNFKVLNSKDTLVRFEYNEIIDNLLNSNEPCWSVSKFSIFFGISLLKSRKIILNLYKYGVLIPLTNIKLNSSFGESLINSIRNNKIDDSFREKVIEIDHLFEILNTGGFSKDIVEKIQQLYKEVAIDSNTNEIPKSLCIYGDNIVRTDNDVFSLSNDIKEELLELLQSFAIFDVNELIKNEFILMSNIKDNKIYTSDSKFTQIITEASLKYSEFWTDPWKNFSSKSNTNKKILHLKEEFKQYLERHSIDKDIDLVEIIRRVSSKIDRSSVSSAACFSLFFQKSNIGQIVINKVYPGYGSFYKRFIRNTNILDLYKSEINDFYQNSGFEYMDINESLGFNGNVTDYAMFPNIYINANGNVNEFIDSYIGNKHTVNGLNRNRITKSGGDLFITAENEQLKYKPVIASSLIRALYPGNLAFLSAIFTNINFIPEISPLIFNGQKKDVKYCPNIVFKDILIERKSWMIESIPSYVFDNDNIKTYLRMLELFKTEGIPKRFFFKVRKKEFKGKRIKSISIEFEKPLFCDFDNIVLWKEFCRILKRREEIIISICDPKNLNLPEYMQEVLIYDS</sequence>
<evidence type="ECO:0000313" key="2">
    <source>
        <dbReference type="Proteomes" id="UP000563523"/>
    </source>
</evidence>